<evidence type="ECO:0000256" key="2">
    <source>
        <dbReference type="ARBA" id="ARBA00012682"/>
    </source>
</evidence>
<dbReference type="GO" id="GO:0004784">
    <property type="term" value="F:superoxide dismutase activity"/>
    <property type="evidence" value="ECO:0007669"/>
    <property type="project" value="UniProtKB-EC"/>
</dbReference>
<dbReference type="KEGG" id="ave:Arcve_0629"/>
<dbReference type="SUPFAM" id="SSF54719">
    <property type="entry name" value="Fe,Mn superoxide dismutase (SOD), C-terminal domain"/>
    <property type="match status" value="1"/>
</dbReference>
<evidence type="ECO:0000313" key="10">
    <source>
        <dbReference type="Proteomes" id="UP000008136"/>
    </source>
</evidence>
<keyword evidence="4 6" id="KW-0560">Oxidoreductase</keyword>
<dbReference type="PRINTS" id="PR01703">
    <property type="entry name" value="MNSODISMTASE"/>
</dbReference>
<dbReference type="PANTHER" id="PTHR11404">
    <property type="entry name" value="SUPEROXIDE DISMUTASE 2"/>
    <property type="match status" value="1"/>
</dbReference>
<dbReference type="GeneID" id="10393726"/>
<dbReference type="PROSITE" id="PS00088">
    <property type="entry name" value="SOD_MN"/>
    <property type="match status" value="1"/>
</dbReference>
<evidence type="ECO:0000256" key="4">
    <source>
        <dbReference type="ARBA" id="ARBA00023002"/>
    </source>
</evidence>
<keyword evidence="10" id="KW-1185">Reference proteome</keyword>
<dbReference type="InterPro" id="IPR019831">
    <property type="entry name" value="Mn/Fe_SOD_N"/>
</dbReference>
<feature type="domain" description="Manganese/iron superoxide dismutase C-terminal" evidence="8">
    <location>
        <begin position="90"/>
        <end position="192"/>
    </location>
</feature>
<feature type="binding site" evidence="5">
    <location>
        <position position="76"/>
    </location>
    <ligand>
        <name>Mn(2+)</name>
        <dbReference type="ChEBI" id="CHEBI:29035"/>
    </ligand>
</feature>
<comment type="catalytic activity">
    <reaction evidence="6">
        <text>2 superoxide + 2 H(+) = H2O2 + O2</text>
        <dbReference type="Rhea" id="RHEA:20696"/>
        <dbReference type="ChEBI" id="CHEBI:15378"/>
        <dbReference type="ChEBI" id="CHEBI:15379"/>
        <dbReference type="ChEBI" id="CHEBI:16240"/>
        <dbReference type="ChEBI" id="CHEBI:18421"/>
        <dbReference type="EC" id="1.15.1.1"/>
    </reaction>
</comment>
<evidence type="ECO:0000259" key="7">
    <source>
        <dbReference type="Pfam" id="PF00081"/>
    </source>
</evidence>
<reference evidence="9 10" key="1">
    <citation type="submission" date="2011-03" db="EMBL/GenBank/DDBJ databases">
        <title>The complete genome of Archaeoglobus veneficus SNP6.</title>
        <authorList>
            <consortium name="US DOE Joint Genome Institute (JGI-PGF)"/>
            <person name="Lucas S."/>
            <person name="Copeland A."/>
            <person name="Lapidus A."/>
            <person name="Bruce D."/>
            <person name="Goodwin L."/>
            <person name="Pitluck S."/>
            <person name="Kyrpides N."/>
            <person name="Mavromatis K."/>
            <person name="Pagani I."/>
            <person name="Ivanova N."/>
            <person name="Mikhailova N."/>
            <person name="Lu M."/>
            <person name="Detter J.C."/>
            <person name="Tapia R."/>
            <person name="Han C."/>
            <person name="Land M."/>
            <person name="Hauser L."/>
            <person name="Markowitz V."/>
            <person name="Cheng J.-F."/>
            <person name="Hugenholtz P."/>
            <person name="Woyke T."/>
            <person name="Wu D."/>
            <person name="Spring S."/>
            <person name="Brambilla E."/>
            <person name="Klenk H.-P."/>
            <person name="Eisen J.A."/>
        </authorList>
    </citation>
    <scope>NUCLEOTIDE SEQUENCE [LARGE SCALE GENOMIC DNA]</scope>
    <source>
        <strain>SNP6</strain>
    </source>
</reference>
<dbReference type="Proteomes" id="UP000008136">
    <property type="component" value="Chromosome"/>
</dbReference>
<evidence type="ECO:0000256" key="1">
    <source>
        <dbReference type="ARBA" id="ARBA00008714"/>
    </source>
</evidence>
<dbReference type="Pfam" id="PF02777">
    <property type="entry name" value="Sod_Fe_C"/>
    <property type="match status" value="1"/>
</dbReference>
<dbReference type="InterPro" id="IPR019833">
    <property type="entry name" value="Mn/Fe_SOD_BS"/>
</dbReference>
<dbReference type="InterPro" id="IPR050265">
    <property type="entry name" value="Fe/Mn_Superoxide_Dismutase"/>
</dbReference>
<dbReference type="InterPro" id="IPR019832">
    <property type="entry name" value="Mn/Fe_SOD_C"/>
</dbReference>
<comment type="function">
    <text evidence="6">Destroys radicals which are normally produced within the cells and which are toxic to biological systems.</text>
</comment>
<dbReference type="PANTHER" id="PTHR11404:SF6">
    <property type="entry name" value="SUPEROXIDE DISMUTASE [MN], MITOCHONDRIAL"/>
    <property type="match status" value="1"/>
</dbReference>
<dbReference type="HOGENOM" id="CLU_031625_2_2_2"/>
<evidence type="ECO:0000256" key="3">
    <source>
        <dbReference type="ARBA" id="ARBA00022723"/>
    </source>
</evidence>
<evidence type="ECO:0000256" key="6">
    <source>
        <dbReference type="RuleBase" id="RU000414"/>
    </source>
</evidence>
<dbReference type="InterPro" id="IPR036324">
    <property type="entry name" value="Mn/Fe_SOD_N_sf"/>
</dbReference>
<feature type="binding site" evidence="5">
    <location>
        <position position="163"/>
    </location>
    <ligand>
        <name>Mn(2+)</name>
        <dbReference type="ChEBI" id="CHEBI:29035"/>
    </ligand>
</feature>
<dbReference type="Gene3D" id="3.55.40.20">
    <property type="entry name" value="Iron/manganese superoxide dismutase, C-terminal domain"/>
    <property type="match status" value="1"/>
</dbReference>
<dbReference type="STRING" id="693661.Arcve_0629"/>
<evidence type="ECO:0000256" key="5">
    <source>
        <dbReference type="PIRSR" id="PIRSR000349-1"/>
    </source>
</evidence>
<sequence>MSRYVLPELPYEYNALEPYISEEILKLHHDKHHSAYVKGANAALEKLEKARKGEIEVDIKAVLKELSFHVGGHILHTIFWNCMTPEKGEPSGVLAEKIKEEFGSVERFKDEFSKAANSVEGSGWAALMYCPLTGRLIIQQIEKHNVNLAPGLHILACIDVWEHAYYLQYKNDRASFVKNWWNVVNWNFIEERLKEAMK</sequence>
<dbReference type="FunFam" id="1.10.287.990:FF:000001">
    <property type="entry name" value="Superoxide dismutase"/>
    <property type="match status" value="1"/>
</dbReference>
<protein>
    <recommendedName>
        <fullName evidence="2 6">Superoxide dismutase</fullName>
        <ecNumber evidence="2 6">1.15.1.1</ecNumber>
    </recommendedName>
</protein>
<evidence type="ECO:0000313" key="9">
    <source>
        <dbReference type="EMBL" id="AEA46650.1"/>
    </source>
</evidence>
<dbReference type="GO" id="GO:0046872">
    <property type="term" value="F:metal ion binding"/>
    <property type="evidence" value="ECO:0007669"/>
    <property type="project" value="UniProtKB-KW"/>
</dbReference>
<dbReference type="Pfam" id="PF00081">
    <property type="entry name" value="Sod_Fe_N"/>
    <property type="match status" value="1"/>
</dbReference>
<dbReference type="AlphaFoldDB" id="F2KQT8"/>
<accession>F2KQT8</accession>
<dbReference type="eggNOG" id="arCOG04147">
    <property type="taxonomic scope" value="Archaea"/>
</dbReference>
<organism evidence="9 10">
    <name type="scientific">Archaeoglobus veneficus (strain DSM 11195 / SNP6)</name>
    <dbReference type="NCBI Taxonomy" id="693661"/>
    <lineage>
        <taxon>Archaea</taxon>
        <taxon>Methanobacteriati</taxon>
        <taxon>Methanobacteriota</taxon>
        <taxon>Archaeoglobi</taxon>
        <taxon>Archaeoglobales</taxon>
        <taxon>Archaeoglobaceae</taxon>
        <taxon>Archaeoglobus</taxon>
    </lineage>
</organism>
<feature type="domain" description="Manganese/iron superoxide dismutase N-terminal" evidence="7">
    <location>
        <begin position="4"/>
        <end position="84"/>
    </location>
</feature>
<feature type="binding site" evidence="5">
    <location>
        <position position="28"/>
    </location>
    <ligand>
        <name>Mn(2+)</name>
        <dbReference type="ChEBI" id="CHEBI:29035"/>
    </ligand>
</feature>
<dbReference type="EMBL" id="CP002588">
    <property type="protein sequence ID" value="AEA46650.1"/>
    <property type="molecule type" value="Genomic_DNA"/>
</dbReference>
<evidence type="ECO:0000259" key="8">
    <source>
        <dbReference type="Pfam" id="PF02777"/>
    </source>
</evidence>
<keyword evidence="3 5" id="KW-0479">Metal-binding</keyword>
<feature type="binding site" evidence="5">
    <location>
        <position position="159"/>
    </location>
    <ligand>
        <name>Mn(2+)</name>
        <dbReference type="ChEBI" id="CHEBI:29035"/>
    </ligand>
</feature>
<comment type="similarity">
    <text evidence="1 6">Belongs to the iron/manganese superoxide dismutase family.</text>
</comment>
<dbReference type="Gene3D" id="1.10.287.990">
    <property type="entry name" value="Fe,Mn superoxide dismutase (SOD) domain"/>
    <property type="match status" value="1"/>
</dbReference>
<name>F2KQT8_ARCVS</name>
<dbReference type="InterPro" id="IPR001189">
    <property type="entry name" value="Mn/Fe_SOD"/>
</dbReference>
<dbReference type="InterPro" id="IPR036314">
    <property type="entry name" value="SOD_C_sf"/>
</dbReference>
<dbReference type="RefSeq" id="WP_013683324.1">
    <property type="nucleotide sequence ID" value="NC_015320.1"/>
</dbReference>
<proteinExistence type="inferred from homology"/>
<dbReference type="FunFam" id="3.55.40.20:FF:000004">
    <property type="entry name" value="Superoxide dismutase [Fe]"/>
    <property type="match status" value="1"/>
</dbReference>
<gene>
    <name evidence="9" type="ordered locus">Arcve_0629</name>
</gene>
<dbReference type="PIRSF" id="PIRSF000349">
    <property type="entry name" value="SODismutase"/>
    <property type="match status" value="1"/>
</dbReference>
<dbReference type="SUPFAM" id="SSF46609">
    <property type="entry name" value="Fe,Mn superoxide dismutase (SOD), N-terminal domain"/>
    <property type="match status" value="1"/>
</dbReference>
<dbReference type="OrthoDB" id="32917at2157"/>
<dbReference type="EC" id="1.15.1.1" evidence="2 6"/>